<gene>
    <name evidence="1" type="ORF">ENUP19_0004G0085</name>
</gene>
<name>A0ABQ0D7N5_9EUKA</name>
<dbReference type="Proteomes" id="UP001628156">
    <property type="component" value="Unassembled WGS sequence"/>
</dbReference>
<dbReference type="EMBL" id="BAAFRS010000004">
    <property type="protein sequence ID" value="GAB1218854.1"/>
    <property type="molecule type" value="Genomic_DNA"/>
</dbReference>
<dbReference type="CDD" id="cd00882">
    <property type="entry name" value="Ras_like_GTPase"/>
    <property type="match status" value="1"/>
</dbReference>
<dbReference type="SUPFAM" id="SSF52540">
    <property type="entry name" value="P-loop containing nucleoside triphosphate hydrolases"/>
    <property type="match status" value="1"/>
</dbReference>
<evidence type="ECO:0000313" key="2">
    <source>
        <dbReference type="Proteomes" id="UP001628156"/>
    </source>
</evidence>
<dbReference type="Gene3D" id="3.40.50.300">
    <property type="entry name" value="P-loop containing nucleotide triphosphate hydrolases"/>
    <property type="match status" value="1"/>
</dbReference>
<comment type="caution">
    <text evidence="1">The sequence shown here is derived from an EMBL/GenBank/DDBJ whole genome shotgun (WGS) entry which is preliminary data.</text>
</comment>
<dbReference type="Pfam" id="PF00071">
    <property type="entry name" value="Ras"/>
    <property type="match status" value="1"/>
</dbReference>
<keyword evidence="2" id="KW-1185">Reference proteome</keyword>
<dbReference type="InterPro" id="IPR027417">
    <property type="entry name" value="P-loop_NTPase"/>
</dbReference>
<protein>
    <recommendedName>
        <fullName evidence="3">Ras family protein</fullName>
    </recommendedName>
</protein>
<accession>A0ABQ0D7N5</accession>
<evidence type="ECO:0008006" key="3">
    <source>
        <dbReference type="Google" id="ProtNLM"/>
    </source>
</evidence>
<organism evidence="1 2">
    <name type="scientific">Entamoeba nuttalli</name>
    <dbReference type="NCBI Taxonomy" id="412467"/>
    <lineage>
        <taxon>Eukaryota</taxon>
        <taxon>Amoebozoa</taxon>
        <taxon>Evosea</taxon>
        <taxon>Archamoebae</taxon>
        <taxon>Mastigamoebida</taxon>
        <taxon>Entamoebidae</taxon>
        <taxon>Entamoeba</taxon>
    </lineage>
</organism>
<sequence length="223" mass="25861">MEEQKVSVVLFGYLNCGKTTFLKLLQSLPFDKQYNPSSDKETTDVELQYENVTVQTTITEFSGNAFTCSNNLRTIDFGKMGTIHIFFIAQNDEATLNFFDGFSRSPNYALCQKEIMVLVVTKVDQKEGRERNIQIQETAKENDALYYEVSMKEDPAQVKVIMNEILRKYFEQQEDLMSFSFTSFDSLMSCRKGLKHNQKSDRKLKSQKKINNRKVKTKKCILL</sequence>
<proteinExistence type="predicted"/>
<reference evidence="1 2" key="1">
    <citation type="journal article" date="2019" name="PLoS Negl. Trop. Dis.">
        <title>Whole genome sequencing of Entamoeba nuttalli reveals mammalian host-related molecular signatures and a novel octapeptide-repeat surface protein.</title>
        <authorList>
            <person name="Tanaka M."/>
            <person name="Makiuchi T."/>
            <person name="Komiyama T."/>
            <person name="Shiina T."/>
            <person name="Osaki K."/>
            <person name="Tachibana H."/>
        </authorList>
    </citation>
    <scope>NUCLEOTIDE SEQUENCE [LARGE SCALE GENOMIC DNA]</scope>
    <source>
        <strain evidence="1 2">P19-061405</strain>
    </source>
</reference>
<evidence type="ECO:0000313" key="1">
    <source>
        <dbReference type="EMBL" id="GAB1218854.1"/>
    </source>
</evidence>
<dbReference type="InterPro" id="IPR001806">
    <property type="entry name" value="Small_GTPase"/>
</dbReference>